<name>A0ABS6KQF9_9MYCO</name>
<protein>
    <submittedName>
        <fullName evidence="4">Acyl carrier protein</fullName>
    </submittedName>
</protein>
<dbReference type="PROSITE" id="PS50075">
    <property type="entry name" value="CARRIER"/>
    <property type="match status" value="1"/>
</dbReference>
<dbReference type="InterPro" id="IPR006162">
    <property type="entry name" value="Ppantetheine_attach_site"/>
</dbReference>
<dbReference type="PROSITE" id="PS00012">
    <property type="entry name" value="PHOSPHOPANTETHEINE"/>
    <property type="match status" value="1"/>
</dbReference>
<evidence type="ECO:0000259" key="3">
    <source>
        <dbReference type="PROSITE" id="PS50075"/>
    </source>
</evidence>
<dbReference type="EMBL" id="VOMB01000021">
    <property type="protein sequence ID" value="MBU9765866.1"/>
    <property type="molecule type" value="Genomic_DNA"/>
</dbReference>
<dbReference type="RefSeq" id="WP_217159948.1">
    <property type="nucleotide sequence ID" value="NZ_VOMB01000021.1"/>
</dbReference>
<evidence type="ECO:0000313" key="5">
    <source>
        <dbReference type="Proteomes" id="UP000812982"/>
    </source>
</evidence>
<keyword evidence="5" id="KW-1185">Reference proteome</keyword>
<accession>A0ABS6KQF9</accession>
<dbReference type="InterPro" id="IPR009081">
    <property type="entry name" value="PP-bd_ACP"/>
</dbReference>
<keyword evidence="2" id="KW-0597">Phosphoprotein</keyword>
<dbReference type="Proteomes" id="UP000812982">
    <property type="component" value="Unassembled WGS sequence"/>
</dbReference>
<reference evidence="4 5" key="1">
    <citation type="journal article" date="2021" name="Sci. Rep.">
        <title>Phenotypic and genomic hallmarks of a novel, potentially pathogenic rapidly growing Mycobacterium species related to the Mycobacterium fortuitum complex.</title>
        <authorList>
            <person name="Gharbi R."/>
            <person name="Khanna V."/>
            <person name="Frigui W."/>
            <person name="Mhenni B."/>
            <person name="Brosch R."/>
            <person name="Mardassi H."/>
        </authorList>
    </citation>
    <scope>NUCLEOTIDE SEQUENCE [LARGE SCALE GENOMIC DNA]</scope>
    <source>
        <strain evidence="4 5">TNTM28</strain>
    </source>
</reference>
<proteinExistence type="predicted"/>
<evidence type="ECO:0000313" key="4">
    <source>
        <dbReference type="EMBL" id="MBU9765866.1"/>
    </source>
</evidence>
<comment type="caution">
    <text evidence="4">The sequence shown here is derived from an EMBL/GenBank/DDBJ whole genome shotgun (WGS) entry which is preliminary data.</text>
</comment>
<gene>
    <name evidence="4" type="ORF">FR943_18720</name>
</gene>
<feature type="domain" description="Carrier" evidence="3">
    <location>
        <begin position="1"/>
        <end position="79"/>
    </location>
</feature>
<evidence type="ECO:0000256" key="2">
    <source>
        <dbReference type="ARBA" id="ARBA00022553"/>
    </source>
</evidence>
<sequence>MRSRIVAALAEVLYVEESDLVDGDDTDLRDLGLDSVRFVLLIKHLGIDRESDLPRRLAETLSVAGWVREVRAWETRQAS</sequence>
<dbReference type="Pfam" id="PF00550">
    <property type="entry name" value="PP-binding"/>
    <property type="match status" value="1"/>
</dbReference>
<evidence type="ECO:0000256" key="1">
    <source>
        <dbReference type="ARBA" id="ARBA00022450"/>
    </source>
</evidence>
<keyword evidence="1" id="KW-0596">Phosphopantetheine</keyword>
<organism evidence="4 5">
    <name type="scientific">[Mycobacterium] fortunisiensis</name>
    <dbReference type="NCBI Taxonomy" id="2600579"/>
    <lineage>
        <taxon>Bacteria</taxon>
        <taxon>Bacillati</taxon>
        <taxon>Actinomycetota</taxon>
        <taxon>Actinomycetes</taxon>
        <taxon>Mycobacteriales</taxon>
        <taxon>Mycobacteriaceae</taxon>
        <taxon>Mycolicibacterium</taxon>
    </lineage>
</organism>